<keyword evidence="5 8" id="KW-0812">Transmembrane</keyword>
<dbReference type="Gene3D" id="1.20.1250.20">
    <property type="entry name" value="MFS general substrate transporter like domains"/>
    <property type="match status" value="2"/>
</dbReference>
<keyword evidence="6 8" id="KW-1133">Transmembrane helix</keyword>
<keyword evidence="9" id="KW-0614">Plasmid</keyword>
<gene>
    <name evidence="9" type="ORF">NE863_22245</name>
</gene>
<feature type="transmembrane region" description="Helical" evidence="8">
    <location>
        <begin position="148"/>
        <end position="166"/>
    </location>
</feature>
<accession>A0A9Q9DCW7</accession>
<feature type="transmembrane region" description="Helical" evidence="8">
    <location>
        <begin position="105"/>
        <end position="127"/>
    </location>
</feature>
<dbReference type="Proteomes" id="UP001055460">
    <property type="component" value="Plasmid pA"/>
</dbReference>
<reference evidence="9" key="1">
    <citation type="submission" date="2022-06" db="EMBL/GenBank/DDBJ databases">
        <title>Physiological and biochemical characterization and genomic elucidation of a strain of the genus Ensifer adhaerens M8 that combines arsenic oxidation and chromium reduction.</title>
        <authorList>
            <person name="Li X."/>
            <person name="Yu c."/>
        </authorList>
    </citation>
    <scope>NUCLEOTIDE SEQUENCE</scope>
    <source>
        <strain evidence="9">M8</strain>
        <plasmid evidence="9">pA</plasmid>
    </source>
</reference>
<evidence type="ECO:0000256" key="5">
    <source>
        <dbReference type="ARBA" id="ARBA00022692"/>
    </source>
</evidence>
<keyword evidence="2" id="KW-0813">Transport</keyword>
<name>A0A9Q9DCW7_ENSAD</name>
<dbReference type="PANTHER" id="PTHR23535">
    <property type="entry name" value="SUGAR EFFLUX TRANSPORTER A-RELATED"/>
    <property type="match status" value="1"/>
</dbReference>
<evidence type="ECO:0000256" key="1">
    <source>
        <dbReference type="ARBA" id="ARBA00004651"/>
    </source>
</evidence>
<feature type="transmembrane region" description="Helical" evidence="8">
    <location>
        <begin position="221"/>
        <end position="245"/>
    </location>
</feature>
<evidence type="ECO:0000313" key="9">
    <source>
        <dbReference type="EMBL" id="USJ26666.1"/>
    </source>
</evidence>
<dbReference type="InterPro" id="IPR036259">
    <property type="entry name" value="MFS_trans_sf"/>
</dbReference>
<feature type="transmembrane region" description="Helical" evidence="8">
    <location>
        <begin position="287"/>
        <end position="305"/>
    </location>
</feature>
<keyword evidence="4" id="KW-0762">Sugar transport</keyword>
<comment type="subcellular location">
    <subcellularLocation>
        <location evidence="1">Cell membrane</location>
        <topology evidence="1">Multi-pass membrane protein</topology>
    </subcellularLocation>
</comment>
<evidence type="ECO:0000256" key="7">
    <source>
        <dbReference type="ARBA" id="ARBA00023136"/>
    </source>
</evidence>
<evidence type="ECO:0000256" key="3">
    <source>
        <dbReference type="ARBA" id="ARBA00022475"/>
    </source>
</evidence>
<dbReference type="Pfam" id="PF07690">
    <property type="entry name" value="MFS_1"/>
    <property type="match status" value="1"/>
</dbReference>
<feature type="transmembrane region" description="Helical" evidence="8">
    <location>
        <begin position="372"/>
        <end position="393"/>
    </location>
</feature>
<dbReference type="RefSeq" id="WP_252160857.1">
    <property type="nucleotide sequence ID" value="NZ_CP098808.1"/>
</dbReference>
<dbReference type="EMBL" id="CP098808">
    <property type="protein sequence ID" value="USJ26666.1"/>
    <property type="molecule type" value="Genomic_DNA"/>
</dbReference>
<dbReference type="InterPro" id="IPR011701">
    <property type="entry name" value="MFS"/>
</dbReference>
<evidence type="ECO:0000313" key="10">
    <source>
        <dbReference type="Proteomes" id="UP001055460"/>
    </source>
</evidence>
<dbReference type="GO" id="GO:0005886">
    <property type="term" value="C:plasma membrane"/>
    <property type="evidence" value="ECO:0007669"/>
    <property type="project" value="UniProtKB-SubCell"/>
</dbReference>
<keyword evidence="7 8" id="KW-0472">Membrane</keyword>
<evidence type="ECO:0000256" key="2">
    <source>
        <dbReference type="ARBA" id="ARBA00022448"/>
    </source>
</evidence>
<dbReference type="SUPFAM" id="SSF103473">
    <property type="entry name" value="MFS general substrate transporter"/>
    <property type="match status" value="1"/>
</dbReference>
<feature type="transmembrane region" description="Helical" evidence="8">
    <location>
        <begin position="257"/>
        <end position="275"/>
    </location>
</feature>
<evidence type="ECO:0000256" key="8">
    <source>
        <dbReference type="SAM" id="Phobius"/>
    </source>
</evidence>
<feature type="transmembrane region" description="Helical" evidence="8">
    <location>
        <begin position="311"/>
        <end position="333"/>
    </location>
</feature>
<feature type="transmembrane region" description="Helical" evidence="8">
    <location>
        <begin position="345"/>
        <end position="366"/>
    </location>
</feature>
<geneLocation type="plasmid" evidence="9 10">
    <name>pA</name>
</geneLocation>
<evidence type="ECO:0000256" key="4">
    <source>
        <dbReference type="ARBA" id="ARBA00022597"/>
    </source>
</evidence>
<keyword evidence="3" id="KW-1003">Cell membrane</keyword>
<protein>
    <submittedName>
        <fullName evidence="9">MFS transporter</fullName>
    </submittedName>
</protein>
<feature type="transmembrane region" description="Helical" evidence="8">
    <location>
        <begin position="78"/>
        <end position="99"/>
    </location>
</feature>
<feature type="transmembrane region" description="Helical" evidence="8">
    <location>
        <begin position="172"/>
        <end position="191"/>
    </location>
</feature>
<dbReference type="PANTHER" id="PTHR23535:SF2">
    <property type="entry name" value="SUGAR EFFLUX TRANSPORTER A-RELATED"/>
    <property type="match status" value="1"/>
</dbReference>
<organism evidence="9 10">
    <name type="scientific">Ensifer adhaerens</name>
    <name type="common">Sinorhizobium morelense</name>
    <dbReference type="NCBI Taxonomy" id="106592"/>
    <lineage>
        <taxon>Bacteria</taxon>
        <taxon>Pseudomonadati</taxon>
        <taxon>Pseudomonadota</taxon>
        <taxon>Alphaproteobacteria</taxon>
        <taxon>Hyphomicrobiales</taxon>
        <taxon>Rhizobiaceae</taxon>
        <taxon>Sinorhizobium/Ensifer group</taxon>
        <taxon>Ensifer</taxon>
    </lineage>
</organism>
<sequence>MTSTILSAMRNPAMRISMLAIFLFGFAGAATSPYQSVVGINELGLSDAVYSLLILLASTVNVIVSVSIGILADRVGNYRLLMSTAIFFGVVGYGIVYVLPHQMSFVVSVLLLLPIYGAVYTLLFANVRSIARRMSGHDAASLTTGARAAISVSWVLVPGLVGFALAGGDSMLPAYLLACLGCLANLLIVYFKLPNENGADASLGKRLSYWTSFREILAPGIFLRVIAVAIITSSLHVNAAVLPLIMTDEIGGSVTDIGIIVGIVAFLEVVFIFVWARIQLSLVPFKALALGTAIYIGYMVLLGFSTATWQIYALTLISAFGAAALITIPISYLQDLIADRPGLGSSLLAVNLFLSGGLCAGLFALGTRISDYSGTALLGGAAGLAGLVLLLALDGDKTGKKTFRRS</sequence>
<feature type="transmembrane region" description="Helical" evidence="8">
    <location>
        <begin position="48"/>
        <end position="71"/>
    </location>
</feature>
<proteinExistence type="predicted"/>
<dbReference type="GO" id="GO:0022857">
    <property type="term" value="F:transmembrane transporter activity"/>
    <property type="evidence" value="ECO:0007669"/>
    <property type="project" value="InterPro"/>
</dbReference>
<evidence type="ECO:0000256" key="6">
    <source>
        <dbReference type="ARBA" id="ARBA00022989"/>
    </source>
</evidence>
<dbReference type="AlphaFoldDB" id="A0A9Q9DCW7"/>